<dbReference type="Proteomes" id="UP000253664">
    <property type="component" value="Unassembled WGS sequence"/>
</dbReference>
<keyword evidence="7" id="KW-0560">Oxidoreductase</keyword>
<dbReference type="InterPro" id="IPR051410">
    <property type="entry name" value="Ferric/Cupric_Reductase"/>
</dbReference>
<name>A0A367LEX5_9HYPO</name>
<dbReference type="Pfam" id="PF01794">
    <property type="entry name" value="Ferric_reduct"/>
    <property type="match status" value="1"/>
</dbReference>
<organism evidence="12 13">
    <name type="scientific">Ophiocordyceps polyrhachis-furcata BCC 54312</name>
    <dbReference type="NCBI Taxonomy" id="1330021"/>
    <lineage>
        <taxon>Eukaryota</taxon>
        <taxon>Fungi</taxon>
        <taxon>Dikarya</taxon>
        <taxon>Ascomycota</taxon>
        <taxon>Pezizomycotina</taxon>
        <taxon>Sordariomycetes</taxon>
        <taxon>Hypocreomycetidae</taxon>
        <taxon>Hypocreales</taxon>
        <taxon>Ophiocordycipitaceae</taxon>
        <taxon>Ophiocordyceps</taxon>
    </lineage>
</organism>
<evidence type="ECO:0000313" key="12">
    <source>
        <dbReference type="EMBL" id="RCI12970.1"/>
    </source>
</evidence>
<feature type="transmembrane region" description="Helical" evidence="10">
    <location>
        <begin position="246"/>
        <end position="264"/>
    </location>
</feature>
<comment type="caution">
    <text evidence="12">The sequence shown here is derived from an EMBL/GenBank/DDBJ whole genome shotgun (WGS) entry which is preliminary data.</text>
</comment>
<dbReference type="SFLD" id="SFLDG01168">
    <property type="entry name" value="Ferric_reductase_subgroup_(FRE"/>
    <property type="match status" value="1"/>
</dbReference>
<feature type="domain" description="FAD-binding FR-type" evidence="11">
    <location>
        <begin position="319"/>
        <end position="452"/>
    </location>
</feature>
<evidence type="ECO:0000256" key="3">
    <source>
        <dbReference type="ARBA" id="ARBA00022448"/>
    </source>
</evidence>
<dbReference type="AlphaFoldDB" id="A0A367LEX5"/>
<evidence type="ECO:0000256" key="6">
    <source>
        <dbReference type="ARBA" id="ARBA00022989"/>
    </source>
</evidence>
<dbReference type="Pfam" id="PF08022">
    <property type="entry name" value="FAD_binding_8"/>
    <property type="match status" value="1"/>
</dbReference>
<dbReference type="GO" id="GO:0015677">
    <property type="term" value="P:copper ion import"/>
    <property type="evidence" value="ECO:0007669"/>
    <property type="project" value="TreeGrafter"/>
</dbReference>
<dbReference type="STRING" id="1330021.A0A367LEX5"/>
<dbReference type="InterPro" id="IPR013112">
    <property type="entry name" value="FAD-bd_8"/>
</dbReference>
<dbReference type="InterPro" id="IPR013130">
    <property type="entry name" value="Fe3_Rdtase_TM_dom"/>
</dbReference>
<dbReference type="SUPFAM" id="SSF52343">
    <property type="entry name" value="Ferredoxin reductase-like, C-terminal NADP-linked domain"/>
    <property type="match status" value="1"/>
</dbReference>
<keyword evidence="9 10" id="KW-0472">Membrane</keyword>
<evidence type="ECO:0000256" key="4">
    <source>
        <dbReference type="ARBA" id="ARBA00022692"/>
    </source>
</evidence>
<dbReference type="PROSITE" id="PS51384">
    <property type="entry name" value="FAD_FR"/>
    <property type="match status" value="1"/>
</dbReference>
<dbReference type="InterPro" id="IPR039261">
    <property type="entry name" value="FNR_nucleotide-bd"/>
</dbReference>
<evidence type="ECO:0000256" key="2">
    <source>
        <dbReference type="ARBA" id="ARBA00006278"/>
    </source>
</evidence>
<dbReference type="GO" id="GO:0006826">
    <property type="term" value="P:iron ion transport"/>
    <property type="evidence" value="ECO:0007669"/>
    <property type="project" value="TreeGrafter"/>
</dbReference>
<protein>
    <recommendedName>
        <fullName evidence="11">FAD-binding FR-type domain-containing protein</fullName>
    </recommendedName>
</protein>
<dbReference type="GO" id="GO:0000293">
    <property type="term" value="F:ferric-chelate reductase activity"/>
    <property type="evidence" value="ECO:0007669"/>
    <property type="project" value="UniProtKB-ARBA"/>
</dbReference>
<keyword evidence="13" id="KW-1185">Reference proteome</keyword>
<evidence type="ECO:0000256" key="8">
    <source>
        <dbReference type="ARBA" id="ARBA00023065"/>
    </source>
</evidence>
<dbReference type="SFLD" id="SFLDS00052">
    <property type="entry name" value="Ferric_Reductase_Domain"/>
    <property type="match status" value="1"/>
</dbReference>
<evidence type="ECO:0000256" key="7">
    <source>
        <dbReference type="ARBA" id="ARBA00023002"/>
    </source>
</evidence>
<feature type="transmembrane region" description="Helical" evidence="10">
    <location>
        <begin position="276"/>
        <end position="295"/>
    </location>
</feature>
<evidence type="ECO:0000256" key="1">
    <source>
        <dbReference type="ARBA" id="ARBA00004141"/>
    </source>
</evidence>
<dbReference type="Pfam" id="PF08030">
    <property type="entry name" value="NAD_binding_6"/>
    <property type="match status" value="1"/>
</dbReference>
<dbReference type="OrthoDB" id="4494341at2759"/>
<feature type="transmembrane region" description="Helical" evidence="10">
    <location>
        <begin position="45"/>
        <end position="62"/>
    </location>
</feature>
<feature type="transmembrane region" description="Helical" evidence="10">
    <location>
        <begin position="170"/>
        <end position="186"/>
    </location>
</feature>
<dbReference type="EMBL" id="LKCN02000007">
    <property type="protein sequence ID" value="RCI12970.1"/>
    <property type="molecule type" value="Genomic_DNA"/>
</dbReference>
<reference evidence="12 13" key="1">
    <citation type="journal article" date="2015" name="BMC Genomics">
        <title>Insights from the genome of Ophiocordyceps polyrhachis-furcata to pathogenicity and host specificity in insect fungi.</title>
        <authorList>
            <person name="Wichadakul D."/>
            <person name="Kobmoo N."/>
            <person name="Ingsriswang S."/>
            <person name="Tangphatsornruang S."/>
            <person name="Chantasingh D."/>
            <person name="Luangsa-ard J.J."/>
            <person name="Eurwilaichitr L."/>
        </authorList>
    </citation>
    <scope>NUCLEOTIDE SEQUENCE [LARGE SCALE GENOMIC DNA]</scope>
    <source>
        <strain evidence="12 13">BCC 54312</strain>
    </source>
</reference>
<gene>
    <name evidence="12" type="ORF">L249_0483</name>
</gene>
<dbReference type="Gene3D" id="3.40.50.80">
    <property type="entry name" value="Nucleotide-binding domain of ferredoxin-NADP reductase (FNR) module"/>
    <property type="match status" value="1"/>
</dbReference>
<keyword evidence="6 10" id="KW-1133">Transmembrane helix</keyword>
<sequence>MNGSTNVSKPATSNADLAAAESTVVPYYTGLNGVDLRTNTLSADILWLILGLVALVMLAIRFSETIWARHRQCSAASMPYGQQNEWRTTQWSWLPRLKKHLLYAPLLRKRHNREFRPLPAVNLGTLPSRPYCIFIVLYLAANVATMSILLLNRGNPNGYAVVAELRGRSGTLAVANMVPLIILAGRNNPLIPLLKISYDSFNMLHRWLGRLVVVQIVVHAACWTDVAVVDGGFKHAFAVASRNDSFFMRSGVAGCIAAVFLLLLSSSPLRHAFYETFVNLHIVLALAVFVTTWIHCASSDVDRGLPQLPWIMAVVMLWLADRLARVLRTLYLHWPRGFASTAVCEALPGRVTRVTVQLPRYLDIKPGAHAFLRIWGIDLWQSHPFSVAWVDHHADPPGVDKDRRSDGPTRATFLISARHGMTGKLFERASCSPKGIRVKATTEGPYGGYSGLDSYGHVVLIAGSTGITHQLSYIKPLIQGYNKGAVALRRLVLCWIIREEQWMEWIRPHMDAILGLPRSEHVLSIQVYLTRRRNPLDHDPGPVPLIRVFWGRPDVSRLVADEVRQQVGAMCVTVCGPGALADDVRSSVRAVQGSNNVVDYIEESFTW</sequence>
<keyword evidence="3" id="KW-0813">Transport</keyword>
<dbReference type="PANTHER" id="PTHR32361">
    <property type="entry name" value="FERRIC/CUPRIC REDUCTASE TRANSMEMBRANE COMPONENT"/>
    <property type="match status" value="1"/>
</dbReference>
<evidence type="ECO:0000256" key="10">
    <source>
        <dbReference type="SAM" id="Phobius"/>
    </source>
</evidence>
<dbReference type="InterPro" id="IPR013121">
    <property type="entry name" value="Fe_red_NAD-bd_6"/>
</dbReference>
<feature type="transmembrane region" description="Helical" evidence="10">
    <location>
        <begin position="131"/>
        <end position="150"/>
    </location>
</feature>
<keyword evidence="5" id="KW-0249">Electron transport</keyword>
<comment type="similarity">
    <text evidence="2">Belongs to the ferric reductase (FRE) family.</text>
</comment>
<evidence type="ECO:0000256" key="9">
    <source>
        <dbReference type="ARBA" id="ARBA00023136"/>
    </source>
</evidence>
<feature type="transmembrane region" description="Helical" evidence="10">
    <location>
        <begin position="207"/>
        <end position="226"/>
    </location>
</feature>
<dbReference type="GO" id="GO:0006879">
    <property type="term" value="P:intracellular iron ion homeostasis"/>
    <property type="evidence" value="ECO:0007669"/>
    <property type="project" value="TreeGrafter"/>
</dbReference>
<keyword evidence="4 10" id="KW-0812">Transmembrane</keyword>
<dbReference type="PANTHER" id="PTHR32361:SF12">
    <property type="entry name" value="PUTATIVE (AFU_ORTHOLOGUE AFUA_1G14340)-RELATED"/>
    <property type="match status" value="1"/>
</dbReference>
<evidence type="ECO:0000259" key="11">
    <source>
        <dbReference type="PROSITE" id="PS51384"/>
    </source>
</evidence>
<proteinExistence type="inferred from homology"/>
<dbReference type="CDD" id="cd06186">
    <property type="entry name" value="NOX_Duox_like_FAD_NADP"/>
    <property type="match status" value="1"/>
</dbReference>
<comment type="subcellular location">
    <subcellularLocation>
        <location evidence="1">Membrane</location>
        <topology evidence="1">Multi-pass membrane protein</topology>
    </subcellularLocation>
</comment>
<dbReference type="GO" id="GO:0005886">
    <property type="term" value="C:plasma membrane"/>
    <property type="evidence" value="ECO:0007669"/>
    <property type="project" value="TreeGrafter"/>
</dbReference>
<accession>A0A367LEX5</accession>
<evidence type="ECO:0000256" key="5">
    <source>
        <dbReference type="ARBA" id="ARBA00022982"/>
    </source>
</evidence>
<keyword evidence="8" id="KW-0406">Ion transport</keyword>
<evidence type="ECO:0000313" key="13">
    <source>
        <dbReference type="Proteomes" id="UP000253664"/>
    </source>
</evidence>
<dbReference type="InterPro" id="IPR017927">
    <property type="entry name" value="FAD-bd_FR_type"/>
</dbReference>